<keyword evidence="4 7" id="KW-0689">Ribosomal protein</keyword>
<evidence type="ECO:0000256" key="3">
    <source>
        <dbReference type="ARBA" id="ARBA00022884"/>
    </source>
</evidence>
<name>A0A0H4T2Z6_9CHLR</name>
<dbReference type="InterPro" id="IPR019926">
    <property type="entry name" value="Ribosomal_uL3_CS"/>
</dbReference>
<keyword evidence="5 7" id="KW-0687">Ribonucleoprotein</keyword>
<feature type="region of interest" description="Disordered" evidence="10">
    <location>
        <begin position="144"/>
        <end position="168"/>
    </location>
</feature>
<evidence type="ECO:0000256" key="2">
    <source>
        <dbReference type="ARBA" id="ARBA00022730"/>
    </source>
</evidence>
<dbReference type="GO" id="GO:0019843">
    <property type="term" value="F:rRNA binding"/>
    <property type="evidence" value="ECO:0007669"/>
    <property type="project" value="UniProtKB-UniRule"/>
</dbReference>
<keyword evidence="2 7" id="KW-0699">rRNA-binding</keyword>
<evidence type="ECO:0000256" key="10">
    <source>
        <dbReference type="SAM" id="MobiDB-lite"/>
    </source>
</evidence>
<dbReference type="PANTHER" id="PTHR11229">
    <property type="entry name" value="50S RIBOSOMAL PROTEIN L3"/>
    <property type="match status" value="1"/>
</dbReference>
<dbReference type="HAMAP" id="MF_01325_B">
    <property type="entry name" value="Ribosomal_uL3_B"/>
    <property type="match status" value="1"/>
</dbReference>
<evidence type="ECO:0000256" key="6">
    <source>
        <dbReference type="ARBA" id="ARBA00035243"/>
    </source>
</evidence>
<dbReference type="GO" id="GO:0022625">
    <property type="term" value="C:cytosolic large ribosomal subunit"/>
    <property type="evidence" value="ECO:0007669"/>
    <property type="project" value="TreeGrafter"/>
</dbReference>
<feature type="compositionally biased region" description="Basic and acidic residues" evidence="10">
    <location>
        <begin position="64"/>
        <end position="78"/>
    </location>
</feature>
<comment type="similarity">
    <text evidence="1 7 8">Belongs to the universal ribosomal protein uL3 family.</text>
</comment>
<dbReference type="GO" id="GO:0006412">
    <property type="term" value="P:translation"/>
    <property type="evidence" value="ECO:0007669"/>
    <property type="project" value="UniProtKB-UniRule"/>
</dbReference>
<evidence type="ECO:0000256" key="8">
    <source>
        <dbReference type="RuleBase" id="RU003905"/>
    </source>
</evidence>
<evidence type="ECO:0000313" key="11">
    <source>
        <dbReference type="EMBL" id="AKQ02011.1"/>
    </source>
</evidence>
<evidence type="ECO:0000256" key="7">
    <source>
        <dbReference type="HAMAP-Rule" id="MF_01325"/>
    </source>
</evidence>
<gene>
    <name evidence="7 11" type="primary">rplC</name>
</gene>
<accession>A0A0H4T2Z6</accession>
<dbReference type="PROSITE" id="PS00474">
    <property type="entry name" value="RIBOSOMAL_L3"/>
    <property type="match status" value="1"/>
</dbReference>
<dbReference type="AlphaFoldDB" id="A0A0H4T2Z6"/>
<dbReference type="InterPro" id="IPR000597">
    <property type="entry name" value="Ribosomal_uL3"/>
</dbReference>
<dbReference type="Pfam" id="PF00297">
    <property type="entry name" value="Ribosomal_L3"/>
    <property type="match status" value="1"/>
</dbReference>
<comment type="subunit">
    <text evidence="7 9">Part of the 50S ribosomal subunit. Forms a cluster with proteins L14 and L19.</text>
</comment>
<dbReference type="InterPro" id="IPR009000">
    <property type="entry name" value="Transl_B-barrel_sf"/>
</dbReference>
<dbReference type="SUPFAM" id="SSF50447">
    <property type="entry name" value="Translation proteins"/>
    <property type="match status" value="1"/>
</dbReference>
<protein>
    <recommendedName>
        <fullName evidence="6 7">Large ribosomal subunit protein uL3</fullName>
    </recommendedName>
</protein>
<evidence type="ECO:0000256" key="9">
    <source>
        <dbReference type="RuleBase" id="RU003906"/>
    </source>
</evidence>
<dbReference type="GO" id="GO:0003735">
    <property type="term" value="F:structural constituent of ribosome"/>
    <property type="evidence" value="ECO:0007669"/>
    <property type="project" value="UniProtKB-UniRule"/>
</dbReference>
<organism evidence="11">
    <name type="scientific">uncultured Chloroflexi bacterium Rifle_16ft_4_minimus_3189</name>
    <dbReference type="NCBI Taxonomy" id="1665068"/>
    <lineage>
        <taxon>Bacteria</taxon>
        <taxon>Bacillati</taxon>
        <taxon>Chloroflexota</taxon>
        <taxon>environmental samples</taxon>
    </lineage>
</organism>
<dbReference type="EMBL" id="KT006988">
    <property type="protein sequence ID" value="AKQ02011.1"/>
    <property type="molecule type" value="Genomic_DNA"/>
</dbReference>
<feature type="region of interest" description="Disordered" evidence="10">
    <location>
        <begin position="64"/>
        <end position="88"/>
    </location>
</feature>
<dbReference type="NCBIfam" id="TIGR03625">
    <property type="entry name" value="L3_bact"/>
    <property type="match status" value="1"/>
</dbReference>
<keyword evidence="3 7" id="KW-0694">RNA-binding</keyword>
<dbReference type="PANTHER" id="PTHR11229:SF16">
    <property type="entry name" value="LARGE RIBOSOMAL SUBUNIT PROTEIN UL3C"/>
    <property type="match status" value="1"/>
</dbReference>
<comment type="function">
    <text evidence="7 9">One of the primary rRNA binding proteins, it binds directly near the 3'-end of the 23S rRNA, where it nucleates assembly of the 50S subunit.</text>
</comment>
<reference evidence="11" key="1">
    <citation type="journal article" date="2015" name="ISME J.">
        <title>Aquifer environment selects for microbial species cohorts in sediment and groundwater.</title>
        <authorList>
            <person name="Hug L.A."/>
            <person name="Thomas B.C."/>
            <person name="Brown C.T."/>
            <person name="Frischkorn K.R."/>
            <person name="Williams K.H."/>
            <person name="Tringe S.G."/>
            <person name="Banfield J.F."/>
        </authorList>
    </citation>
    <scope>NUCLEOTIDE SEQUENCE</scope>
</reference>
<evidence type="ECO:0000256" key="1">
    <source>
        <dbReference type="ARBA" id="ARBA00006540"/>
    </source>
</evidence>
<dbReference type="InterPro" id="IPR019927">
    <property type="entry name" value="Ribosomal_uL3_bac/org-type"/>
</dbReference>
<evidence type="ECO:0000256" key="4">
    <source>
        <dbReference type="ARBA" id="ARBA00022980"/>
    </source>
</evidence>
<sequence>MKGILGRKIGMTQIFAENGERIPVTVIEAGPCYVTQVRTVKENGYNAIQIGFDPAKRAQRLSRGERGHLGLLKPDEKHPKRRKLPTDVPPLKSLREIRVREDEHYTEGQIIKADIFEVGERVDVIGTSKGRGFAGTVKRHGFSGGFKTHGQSDRMRAPGSIGAGTTPGKVIKGKKMAGHMGTDSVTAQHLDVILVDAERNLIGVRGSVPGANGDLVLVRETRKK</sequence>
<dbReference type="FunFam" id="2.40.30.10:FF:000004">
    <property type="entry name" value="50S ribosomal protein L3"/>
    <property type="match status" value="1"/>
</dbReference>
<proteinExistence type="inferred from homology"/>
<evidence type="ECO:0000256" key="5">
    <source>
        <dbReference type="ARBA" id="ARBA00023274"/>
    </source>
</evidence>
<dbReference type="Gene3D" id="2.40.30.10">
    <property type="entry name" value="Translation factors"/>
    <property type="match status" value="2"/>
</dbReference>